<evidence type="ECO:0000313" key="1">
    <source>
        <dbReference type="EMBL" id="KAL3887153.1"/>
    </source>
</evidence>
<evidence type="ECO:0000313" key="2">
    <source>
        <dbReference type="Proteomes" id="UP001634394"/>
    </source>
</evidence>
<dbReference type="Proteomes" id="UP001634394">
    <property type="component" value="Unassembled WGS sequence"/>
</dbReference>
<dbReference type="EMBL" id="JBJQND010000002">
    <property type="protein sequence ID" value="KAL3887153.1"/>
    <property type="molecule type" value="Genomic_DNA"/>
</dbReference>
<accession>A0ABD3XQ62</accession>
<comment type="caution">
    <text evidence="1">The sequence shown here is derived from an EMBL/GenBank/DDBJ whole genome shotgun (WGS) entry which is preliminary data.</text>
</comment>
<organism evidence="1 2">
    <name type="scientific">Sinanodonta woodiana</name>
    <name type="common">Chinese pond mussel</name>
    <name type="synonym">Anodonta woodiana</name>
    <dbReference type="NCBI Taxonomy" id="1069815"/>
    <lineage>
        <taxon>Eukaryota</taxon>
        <taxon>Metazoa</taxon>
        <taxon>Spiralia</taxon>
        <taxon>Lophotrochozoa</taxon>
        <taxon>Mollusca</taxon>
        <taxon>Bivalvia</taxon>
        <taxon>Autobranchia</taxon>
        <taxon>Heteroconchia</taxon>
        <taxon>Palaeoheterodonta</taxon>
        <taxon>Unionida</taxon>
        <taxon>Unionoidea</taxon>
        <taxon>Unionidae</taxon>
        <taxon>Unioninae</taxon>
        <taxon>Sinanodonta</taxon>
    </lineage>
</organism>
<name>A0ABD3XQ62_SINWO</name>
<proteinExistence type="predicted"/>
<keyword evidence="2" id="KW-1185">Reference proteome</keyword>
<gene>
    <name evidence="1" type="ORF">ACJMK2_027105</name>
</gene>
<protein>
    <submittedName>
        <fullName evidence="1">Uncharacterized protein</fullName>
    </submittedName>
</protein>
<reference evidence="1 2" key="1">
    <citation type="submission" date="2024-11" db="EMBL/GenBank/DDBJ databases">
        <title>Chromosome-level genome assembly of the freshwater bivalve Anodonta woodiana.</title>
        <authorList>
            <person name="Chen X."/>
        </authorList>
    </citation>
    <scope>NUCLEOTIDE SEQUENCE [LARGE SCALE GENOMIC DNA]</scope>
    <source>
        <strain evidence="1">MN2024</strain>
        <tissue evidence="1">Gills</tissue>
    </source>
</reference>
<sequence length="58" mass="6306">DAGAADSDINVCDVLIENASNLGRDQNVADSKIQSQMQQDYHLLQLVISWNSIARSSS</sequence>
<dbReference type="AlphaFoldDB" id="A0ABD3XQ62"/>
<feature type="non-terminal residue" evidence="1">
    <location>
        <position position="1"/>
    </location>
</feature>